<accession>A0A6J6T338</accession>
<evidence type="ECO:0000256" key="2">
    <source>
        <dbReference type="SAM" id="Phobius"/>
    </source>
</evidence>
<dbReference type="AlphaFoldDB" id="A0A6J6T338"/>
<feature type="region of interest" description="Disordered" evidence="1">
    <location>
        <begin position="1"/>
        <end position="67"/>
    </location>
</feature>
<dbReference type="PANTHER" id="PTHR33392">
    <property type="entry name" value="POLYISOPRENYL-TEICHOIC ACID--PEPTIDOGLYCAN TEICHOIC ACID TRANSFERASE TAGU"/>
    <property type="match status" value="1"/>
</dbReference>
<feature type="transmembrane region" description="Helical" evidence="2">
    <location>
        <begin position="139"/>
        <end position="159"/>
    </location>
</feature>
<dbReference type="InterPro" id="IPR004474">
    <property type="entry name" value="LytR_CpsA_psr"/>
</dbReference>
<gene>
    <name evidence="4" type="ORF">UFOPK2761_01305</name>
</gene>
<proteinExistence type="predicted"/>
<dbReference type="InterPro" id="IPR050922">
    <property type="entry name" value="LytR/CpsA/Psr_CW_biosynth"/>
</dbReference>
<keyword evidence="2" id="KW-1133">Transmembrane helix</keyword>
<dbReference type="EMBL" id="CAEZYQ010000008">
    <property type="protein sequence ID" value="CAB4741398.1"/>
    <property type="molecule type" value="Genomic_DNA"/>
</dbReference>
<feature type="domain" description="Cell envelope-related transcriptional attenuator" evidence="3">
    <location>
        <begin position="249"/>
        <end position="429"/>
    </location>
</feature>
<evidence type="ECO:0000256" key="1">
    <source>
        <dbReference type="SAM" id="MobiDB-lite"/>
    </source>
</evidence>
<sequence length="552" mass="58937">MTEPADRAPEPRAPRTGRRRATTPRQSRAARKASALGRAQALPAAVAPDGAAPMVPSRPVGHRARRRPWRRAAGLPGTLAVTLLGALVPGSGFLWTGRRLLGVLVLLPTLALAGFAGWYAARDLDAALDLALDPTRLKVAAGVIVAALAVWAVVVYLTYRQVRPTQRRPWTTLVGHAFVLALVGVVGAPFAVAARYATVQADLVETVFSDNTTSTVPRDVTAEDPWGGRDRVNVLLLGGDGGEGRDGVRTDTVILASIDTLTGKTLLFSLPRNMVNAQFPEDSPLRDLYPTGFTLPGDPGSSMLNAIYKVVPDLHPGVLGQSTNEGADALKQAVGGSLGLDVDYYVLVNLAGFQEIVDAIGGITVNVNTRVAINGNTDAGIPPTGWIEPGPDQELDGFRALWFARGRYGSDDYERMDRQRCAVAAMIEAADPITLLRRYTALAAAGKDVVYSDIPQRLLPAFAGLALKMKDAKVRSVVFRTGEAFFSGDPDFDYLRETVAKAIDPPEQRRKKDDPARPKNTANSCAYDPVDPTAPPAEEPVDSVTAEEATLD</sequence>
<dbReference type="NCBIfam" id="TIGR00350">
    <property type="entry name" value="lytR_cpsA_psr"/>
    <property type="match status" value="1"/>
</dbReference>
<keyword evidence="2" id="KW-0812">Transmembrane</keyword>
<protein>
    <submittedName>
        <fullName evidence="4">Unannotated protein</fullName>
    </submittedName>
</protein>
<feature type="compositionally biased region" description="Basic and acidic residues" evidence="1">
    <location>
        <begin position="503"/>
        <end position="517"/>
    </location>
</feature>
<feature type="compositionally biased region" description="Low complexity" evidence="1">
    <location>
        <begin position="33"/>
        <end position="59"/>
    </location>
</feature>
<name>A0A6J6T338_9ZZZZ</name>
<evidence type="ECO:0000259" key="3">
    <source>
        <dbReference type="Pfam" id="PF03816"/>
    </source>
</evidence>
<organism evidence="4">
    <name type="scientific">freshwater metagenome</name>
    <dbReference type="NCBI Taxonomy" id="449393"/>
    <lineage>
        <taxon>unclassified sequences</taxon>
        <taxon>metagenomes</taxon>
        <taxon>ecological metagenomes</taxon>
    </lineage>
</organism>
<feature type="compositionally biased region" description="Basic and acidic residues" evidence="1">
    <location>
        <begin position="1"/>
        <end position="13"/>
    </location>
</feature>
<feature type="transmembrane region" description="Helical" evidence="2">
    <location>
        <begin position="171"/>
        <end position="192"/>
    </location>
</feature>
<evidence type="ECO:0000313" key="4">
    <source>
        <dbReference type="EMBL" id="CAB4741398.1"/>
    </source>
</evidence>
<dbReference type="PANTHER" id="PTHR33392:SF6">
    <property type="entry name" value="POLYISOPRENYL-TEICHOIC ACID--PEPTIDOGLYCAN TEICHOIC ACID TRANSFERASE TAGU"/>
    <property type="match status" value="1"/>
</dbReference>
<feature type="transmembrane region" description="Helical" evidence="2">
    <location>
        <begin position="100"/>
        <end position="119"/>
    </location>
</feature>
<feature type="transmembrane region" description="Helical" evidence="2">
    <location>
        <begin position="69"/>
        <end position="88"/>
    </location>
</feature>
<dbReference type="Pfam" id="PF03816">
    <property type="entry name" value="LytR_cpsA_psr"/>
    <property type="match status" value="1"/>
</dbReference>
<keyword evidence="2" id="KW-0472">Membrane</keyword>
<feature type="region of interest" description="Disordered" evidence="1">
    <location>
        <begin position="503"/>
        <end position="552"/>
    </location>
</feature>
<dbReference type="Gene3D" id="3.40.630.190">
    <property type="entry name" value="LCP protein"/>
    <property type="match status" value="1"/>
</dbReference>
<reference evidence="4" key="1">
    <citation type="submission" date="2020-05" db="EMBL/GenBank/DDBJ databases">
        <authorList>
            <person name="Chiriac C."/>
            <person name="Salcher M."/>
            <person name="Ghai R."/>
            <person name="Kavagutti S V."/>
        </authorList>
    </citation>
    <scope>NUCLEOTIDE SEQUENCE</scope>
</reference>